<dbReference type="GO" id="GO:0006508">
    <property type="term" value="P:proteolysis"/>
    <property type="evidence" value="ECO:0007669"/>
    <property type="project" value="UniProtKB-KW"/>
</dbReference>
<evidence type="ECO:0000256" key="17">
    <source>
        <dbReference type="PROSITE-ProRule" id="PRU00047"/>
    </source>
</evidence>
<evidence type="ECO:0000256" key="3">
    <source>
        <dbReference type="ARBA" id="ARBA00022670"/>
    </source>
</evidence>
<dbReference type="Pfam" id="PF14223">
    <property type="entry name" value="Retrotran_gag_2"/>
    <property type="match status" value="1"/>
</dbReference>
<evidence type="ECO:0000256" key="7">
    <source>
        <dbReference type="ARBA" id="ARBA00022759"/>
    </source>
</evidence>
<dbReference type="InterPro" id="IPR025724">
    <property type="entry name" value="GAG-pre-integrase_dom"/>
</dbReference>
<evidence type="ECO:0000256" key="5">
    <source>
        <dbReference type="ARBA" id="ARBA00022723"/>
    </source>
</evidence>
<feature type="region of interest" description="Disordered" evidence="18">
    <location>
        <begin position="168"/>
        <end position="201"/>
    </location>
</feature>
<evidence type="ECO:0000256" key="11">
    <source>
        <dbReference type="ARBA" id="ARBA00022908"/>
    </source>
</evidence>
<keyword evidence="7" id="KW-0255">Endonuclease</keyword>
<evidence type="ECO:0000259" key="19">
    <source>
        <dbReference type="PROSITE" id="PS50158"/>
    </source>
</evidence>
<keyword evidence="16" id="KW-0511">Multifunctional enzyme</keyword>
<dbReference type="SUPFAM" id="SSF57756">
    <property type="entry name" value="Retrovirus zinc finger-like domains"/>
    <property type="match status" value="1"/>
</dbReference>
<evidence type="ECO:0000256" key="1">
    <source>
        <dbReference type="ARBA" id="ARBA00002180"/>
    </source>
</evidence>
<evidence type="ECO:0000256" key="13">
    <source>
        <dbReference type="ARBA" id="ARBA00022932"/>
    </source>
</evidence>
<dbReference type="InterPro" id="IPR001584">
    <property type="entry name" value="Integrase_cat-core"/>
</dbReference>
<evidence type="ECO:0000256" key="4">
    <source>
        <dbReference type="ARBA" id="ARBA00022722"/>
    </source>
</evidence>
<evidence type="ECO:0000256" key="10">
    <source>
        <dbReference type="ARBA" id="ARBA00022842"/>
    </source>
</evidence>
<dbReference type="Proteomes" id="UP001209570">
    <property type="component" value="Unassembled WGS sequence"/>
</dbReference>
<keyword evidence="3" id="KW-0645">Protease</keyword>
<evidence type="ECO:0000256" key="2">
    <source>
        <dbReference type="ARBA" id="ARBA00022612"/>
    </source>
</evidence>
<evidence type="ECO:0000256" key="14">
    <source>
        <dbReference type="ARBA" id="ARBA00023113"/>
    </source>
</evidence>
<dbReference type="AlphaFoldDB" id="A0AAD5M0I2"/>
<dbReference type="InterPro" id="IPR039537">
    <property type="entry name" value="Retrotran_Ty1/copia-like"/>
</dbReference>
<evidence type="ECO:0000256" key="12">
    <source>
        <dbReference type="ARBA" id="ARBA00022918"/>
    </source>
</evidence>
<feature type="compositionally biased region" description="Basic residues" evidence="18">
    <location>
        <begin position="180"/>
        <end position="195"/>
    </location>
</feature>
<dbReference type="GO" id="GO:0004519">
    <property type="term" value="F:endonuclease activity"/>
    <property type="evidence" value="ECO:0007669"/>
    <property type="project" value="UniProtKB-KW"/>
</dbReference>
<dbReference type="GO" id="GO:0008233">
    <property type="term" value="F:peptidase activity"/>
    <property type="evidence" value="ECO:0007669"/>
    <property type="project" value="UniProtKB-KW"/>
</dbReference>
<keyword evidence="17" id="KW-0862">Zinc</keyword>
<evidence type="ECO:0000256" key="18">
    <source>
        <dbReference type="SAM" id="MobiDB-lite"/>
    </source>
</evidence>
<accession>A0AAD5M0I2</accession>
<dbReference type="InterPro" id="IPR036397">
    <property type="entry name" value="RNaseH_sf"/>
</dbReference>
<feature type="domain" description="CCHC-type" evidence="19">
    <location>
        <begin position="210"/>
        <end position="226"/>
    </location>
</feature>
<keyword evidence="5" id="KW-0479">Metal-binding</keyword>
<dbReference type="SUPFAM" id="SSF53098">
    <property type="entry name" value="Ribonuclease H-like"/>
    <property type="match status" value="1"/>
</dbReference>
<dbReference type="Pfam" id="PF13976">
    <property type="entry name" value="gag_pre-integrs"/>
    <property type="match status" value="1"/>
</dbReference>
<dbReference type="InterPro" id="IPR012337">
    <property type="entry name" value="RNaseH-like_sf"/>
</dbReference>
<dbReference type="InterPro" id="IPR013103">
    <property type="entry name" value="RVT_2"/>
</dbReference>
<name>A0AAD5M0I2_PYTIN</name>
<dbReference type="Pfam" id="PF22936">
    <property type="entry name" value="Pol_BBD"/>
    <property type="match status" value="1"/>
</dbReference>
<keyword evidence="10" id="KW-0460">Magnesium</keyword>
<protein>
    <recommendedName>
        <fullName evidence="23">Polyprotein</fullName>
    </recommendedName>
</protein>
<keyword evidence="12" id="KW-0695">RNA-directed DNA polymerase</keyword>
<keyword evidence="15" id="KW-0233">DNA recombination</keyword>
<dbReference type="PROSITE" id="PS50158">
    <property type="entry name" value="ZF_CCHC"/>
    <property type="match status" value="1"/>
</dbReference>
<feature type="compositionally biased region" description="Basic and acidic residues" evidence="18">
    <location>
        <begin position="168"/>
        <end position="179"/>
    </location>
</feature>
<evidence type="ECO:0000256" key="8">
    <source>
        <dbReference type="ARBA" id="ARBA00022801"/>
    </source>
</evidence>
<dbReference type="PANTHER" id="PTHR42648">
    <property type="entry name" value="TRANSPOSASE, PUTATIVE-RELATED"/>
    <property type="match status" value="1"/>
</dbReference>
<comment type="function">
    <text evidence="1">The aspartyl protease (PR) mediates the proteolytic cleavages of the Gag and Gag-Pol polyproteins after assembly of the VLP.</text>
</comment>
<feature type="domain" description="Integrase catalytic" evidence="20">
    <location>
        <begin position="444"/>
        <end position="520"/>
    </location>
</feature>
<dbReference type="PROSITE" id="PS50994">
    <property type="entry name" value="INTEGRASE"/>
    <property type="match status" value="1"/>
</dbReference>
<dbReference type="GO" id="GO:0008270">
    <property type="term" value="F:zinc ion binding"/>
    <property type="evidence" value="ECO:0007669"/>
    <property type="project" value="UniProtKB-KW"/>
</dbReference>
<keyword evidence="8" id="KW-0378">Hydrolase</keyword>
<dbReference type="GO" id="GO:0003964">
    <property type="term" value="F:RNA-directed DNA polymerase activity"/>
    <property type="evidence" value="ECO:0007669"/>
    <property type="project" value="UniProtKB-KW"/>
</dbReference>
<keyword evidence="13" id="KW-0548">Nucleotidyltransferase</keyword>
<sequence>MALARKELLDHIFVKPEDAARRETDQWKVADVKALAVISKMLSPTYQSMVRESTSALEAWETLRVFFVKQSLHNRVQLRKELHEFTMADGGNIMDHMVRFDDLCAKLSAVGETMSEEERLVILLGSLPVEYDAMVRILEAMYNLTLLAAKEKLRQEYETIKKREKKEEAFRATARDRGGHGVHGRGAGRHSRGRGSGRGGGAAKKAFSGKCYECKQFGHKKDECPRLKGKDHGEFVFSATSTAAVPDSTWLLDSGASSHMSGDKNDFVEYRDLVTTIDITVANGQRMVAVGVGSARLRVDDSKTIKLTNVLFVPHLDRKLLSISALTARGVTVQFENKCALLVVDGHEVVSIPKVGKLFVWSDGRSRGEAASQATSEEALEVSKDEGAVWHARLGHVSAAKVASIVKAVDGVPPVERQDGLCEGCARGKMLTSPFAHGSGSDVKTTTPFQLVHSDVVGPIKPKSKGGAQYVVTFIDDFSRYVHVYLLSSKAQVFDRFKAYVALVANQYAQRVKRIRSDNGATSERGVIFLEDDTVTGGGPVAQPSQDTEAMDVDASGEQDDAMDMEVDQDDHPVVLVQQSRDITSPLNSILALPRVRNPAPFDRDEPESKRPRLDEYEIALAADEVPTSYSEAMASPDAKQWKEAIRSEIRSHAQNHTWDMVRRPHGVKVIGSSRESMMSTGTWFATRLGLWRKGSSKLKDVTTSTLIRQWRFDIETAFLNGELEEDVFMQPPEGVNVASNMVCKLRRSLYGLKQAAAVWYKTLRDVFRGPESG</sequence>
<keyword evidence="4" id="KW-0540">Nuclease</keyword>
<dbReference type="InterPro" id="IPR001878">
    <property type="entry name" value="Znf_CCHC"/>
</dbReference>
<keyword evidence="13" id="KW-0239">DNA-directed DNA polymerase</keyword>
<keyword evidence="2" id="KW-1188">Viral release from host cell</keyword>
<dbReference type="InterPro" id="IPR054722">
    <property type="entry name" value="PolX-like_BBD"/>
</dbReference>
<dbReference type="InterPro" id="IPR036875">
    <property type="entry name" value="Znf_CCHC_sf"/>
</dbReference>
<evidence type="ECO:0000259" key="20">
    <source>
        <dbReference type="PROSITE" id="PS50994"/>
    </source>
</evidence>
<dbReference type="Pfam" id="PF07727">
    <property type="entry name" value="RVT_2"/>
    <property type="match status" value="1"/>
</dbReference>
<evidence type="ECO:0000256" key="9">
    <source>
        <dbReference type="ARBA" id="ARBA00022840"/>
    </source>
</evidence>
<reference evidence="21" key="1">
    <citation type="submission" date="2021-12" db="EMBL/GenBank/DDBJ databases">
        <title>Prjna785345.</title>
        <authorList>
            <person name="Rujirawat T."/>
            <person name="Krajaejun T."/>
        </authorList>
    </citation>
    <scope>NUCLEOTIDE SEQUENCE</scope>
    <source>
        <strain evidence="21">Pi057C3</strain>
    </source>
</reference>
<dbReference type="PANTHER" id="PTHR42648:SF11">
    <property type="entry name" value="TRANSPOSON TY4-P GAG-POL POLYPROTEIN"/>
    <property type="match status" value="1"/>
</dbReference>
<dbReference type="Gene3D" id="3.30.420.10">
    <property type="entry name" value="Ribonuclease H-like superfamily/Ribonuclease H"/>
    <property type="match status" value="1"/>
</dbReference>
<dbReference type="GO" id="GO:0006310">
    <property type="term" value="P:DNA recombination"/>
    <property type="evidence" value="ECO:0007669"/>
    <property type="project" value="UniProtKB-KW"/>
</dbReference>
<organism evidence="21 22">
    <name type="scientific">Pythium insidiosum</name>
    <name type="common">Pythiosis disease agent</name>
    <dbReference type="NCBI Taxonomy" id="114742"/>
    <lineage>
        <taxon>Eukaryota</taxon>
        <taxon>Sar</taxon>
        <taxon>Stramenopiles</taxon>
        <taxon>Oomycota</taxon>
        <taxon>Peronosporomycetes</taxon>
        <taxon>Pythiales</taxon>
        <taxon>Pythiaceae</taxon>
        <taxon>Pythium</taxon>
    </lineage>
</organism>
<dbReference type="Pfam" id="PF00665">
    <property type="entry name" value="rve"/>
    <property type="match status" value="1"/>
</dbReference>
<dbReference type="GO" id="GO:0003676">
    <property type="term" value="F:nucleic acid binding"/>
    <property type="evidence" value="ECO:0007669"/>
    <property type="project" value="InterPro"/>
</dbReference>
<dbReference type="GO" id="GO:0005524">
    <property type="term" value="F:ATP binding"/>
    <property type="evidence" value="ECO:0007669"/>
    <property type="project" value="UniProtKB-KW"/>
</dbReference>
<evidence type="ECO:0008006" key="23">
    <source>
        <dbReference type="Google" id="ProtNLM"/>
    </source>
</evidence>
<keyword evidence="13" id="KW-0808">Transferase</keyword>
<gene>
    <name evidence="21" type="ORF">P43SY_010543</name>
</gene>
<dbReference type="EMBL" id="JAKCXM010001068">
    <property type="protein sequence ID" value="KAJ0391403.1"/>
    <property type="molecule type" value="Genomic_DNA"/>
</dbReference>
<evidence type="ECO:0000256" key="15">
    <source>
        <dbReference type="ARBA" id="ARBA00023172"/>
    </source>
</evidence>
<keyword evidence="6" id="KW-0547">Nucleotide-binding</keyword>
<evidence type="ECO:0000313" key="21">
    <source>
        <dbReference type="EMBL" id="KAJ0391403.1"/>
    </source>
</evidence>
<keyword evidence="14" id="KW-0917">Virion maturation</keyword>
<keyword evidence="17" id="KW-0863">Zinc-finger</keyword>
<comment type="caution">
    <text evidence="21">The sequence shown here is derived from an EMBL/GenBank/DDBJ whole genome shotgun (WGS) entry which is preliminary data.</text>
</comment>
<keyword evidence="11" id="KW-0229">DNA integration</keyword>
<evidence type="ECO:0000256" key="6">
    <source>
        <dbReference type="ARBA" id="ARBA00022741"/>
    </source>
</evidence>
<dbReference type="GO" id="GO:0003887">
    <property type="term" value="F:DNA-directed DNA polymerase activity"/>
    <property type="evidence" value="ECO:0007669"/>
    <property type="project" value="UniProtKB-KW"/>
</dbReference>
<proteinExistence type="predicted"/>
<keyword evidence="22" id="KW-1185">Reference proteome</keyword>
<evidence type="ECO:0000313" key="22">
    <source>
        <dbReference type="Proteomes" id="UP001209570"/>
    </source>
</evidence>
<dbReference type="GO" id="GO:0015074">
    <property type="term" value="P:DNA integration"/>
    <property type="evidence" value="ECO:0007669"/>
    <property type="project" value="UniProtKB-KW"/>
</dbReference>
<keyword evidence="9" id="KW-0067">ATP-binding</keyword>
<evidence type="ECO:0000256" key="16">
    <source>
        <dbReference type="ARBA" id="ARBA00023268"/>
    </source>
</evidence>